<organism evidence="2">
    <name type="scientific">Darwinula stevensoni</name>
    <dbReference type="NCBI Taxonomy" id="69355"/>
    <lineage>
        <taxon>Eukaryota</taxon>
        <taxon>Metazoa</taxon>
        <taxon>Ecdysozoa</taxon>
        <taxon>Arthropoda</taxon>
        <taxon>Crustacea</taxon>
        <taxon>Oligostraca</taxon>
        <taxon>Ostracoda</taxon>
        <taxon>Podocopa</taxon>
        <taxon>Podocopida</taxon>
        <taxon>Darwinulocopina</taxon>
        <taxon>Darwinuloidea</taxon>
        <taxon>Darwinulidae</taxon>
        <taxon>Darwinula</taxon>
    </lineage>
</organism>
<accession>A0A7R9FRD1</accession>
<feature type="transmembrane region" description="Helical" evidence="1">
    <location>
        <begin position="91"/>
        <end position="114"/>
    </location>
</feature>
<feature type="transmembrane region" description="Helical" evidence="1">
    <location>
        <begin position="160"/>
        <end position="182"/>
    </location>
</feature>
<protein>
    <submittedName>
        <fullName evidence="2">Uncharacterized protein</fullName>
    </submittedName>
</protein>
<dbReference type="EMBL" id="CAJPEV010004237">
    <property type="protein sequence ID" value="CAG0901443.1"/>
    <property type="molecule type" value="Genomic_DNA"/>
</dbReference>
<keyword evidence="1" id="KW-0472">Membrane</keyword>
<proteinExistence type="predicted"/>
<feature type="transmembrane region" description="Helical" evidence="1">
    <location>
        <begin position="346"/>
        <end position="368"/>
    </location>
</feature>
<keyword evidence="3" id="KW-1185">Reference proteome</keyword>
<feature type="transmembrane region" description="Helical" evidence="1">
    <location>
        <begin position="211"/>
        <end position="235"/>
    </location>
</feature>
<evidence type="ECO:0000313" key="3">
    <source>
        <dbReference type="Proteomes" id="UP000677054"/>
    </source>
</evidence>
<feature type="transmembrane region" description="Helical" evidence="1">
    <location>
        <begin position="303"/>
        <end position="334"/>
    </location>
</feature>
<keyword evidence="1" id="KW-1133">Transmembrane helix</keyword>
<sequence length="432" mass="48758">MRQQASIPDRHHPFVCAKLEVWSGCRHRRGTYEAHITGLPSKDGLRAMKAEEKKEARGEPPGYLKWMCITSSITGDFPLTDMLHGHPKFRWFAFPTCMIFFRFFVCGILGFYWVASMGYAPAQIIEGPLMKHGNRSDINNPREIESMTHLMVQRSKTALMVLYTVMGSFSALAHGTVISNFLKGKSIQVVFEESRKILVDAGLDLNSKKIWLGYFLPLFASVFAASTIYVLFILAGYSSTFVTITVIAGLYQIHSIVFPPFLCLYFCSVVAEAYRSLTAAISDPRVTQKDVDVNLWDKRLKEFVGLLSSALGIQALFALVATIISTTASLFMVLIEMDFKQSGLEIALSLSPFFYTTLTSWSSTAVFLRAAHQIRKEETFHMKKILQSDGTILTGSGFVRLGYPIYYDMIRQIMMYTIIFLQFKSTETTVKH</sequence>
<dbReference type="Proteomes" id="UP000677054">
    <property type="component" value="Unassembled WGS sequence"/>
</dbReference>
<evidence type="ECO:0000256" key="1">
    <source>
        <dbReference type="SAM" id="Phobius"/>
    </source>
</evidence>
<reference evidence="2" key="1">
    <citation type="submission" date="2020-11" db="EMBL/GenBank/DDBJ databases">
        <authorList>
            <person name="Tran Van P."/>
        </authorList>
    </citation>
    <scope>NUCLEOTIDE SEQUENCE</scope>
</reference>
<dbReference type="EMBL" id="LR903754">
    <property type="protein sequence ID" value="CAD7252246.1"/>
    <property type="molecule type" value="Genomic_DNA"/>
</dbReference>
<keyword evidence="1" id="KW-0812">Transmembrane</keyword>
<feature type="transmembrane region" description="Helical" evidence="1">
    <location>
        <begin position="241"/>
        <end position="267"/>
    </location>
</feature>
<name>A0A7R9FRD1_9CRUS</name>
<dbReference type="AlphaFoldDB" id="A0A7R9FRD1"/>
<evidence type="ECO:0000313" key="2">
    <source>
        <dbReference type="EMBL" id="CAD7252246.1"/>
    </source>
</evidence>
<gene>
    <name evidence="2" type="ORF">DSTB1V02_LOCUS12004</name>
</gene>